<gene>
    <name evidence="1" type="ORF">AA15669_1515</name>
</gene>
<evidence type="ECO:0000313" key="1">
    <source>
        <dbReference type="EMBL" id="GBQ07743.1"/>
    </source>
</evidence>
<dbReference type="Proteomes" id="UP001062901">
    <property type="component" value="Unassembled WGS sequence"/>
</dbReference>
<dbReference type="RefSeq" id="WP_018979330.1">
    <property type="nucleotide sequence ID" value="NZ_BAQD01000043.1"/>
</dbReference>
<dbReference type="EMBL" id="BAQD01000043">
    <property type="protein sequence ID" value="GBQ07743.1"/>
    <property type="molecule type" value="Genomic_DNA"/>
</dbReference>
<dbReference type="InterPro" id="IPR007060">
    <property type="entry name" value="FtsL/DivIC"/>
</dbReference>
<organism evidence="1 2">
    <name type="scientific">Saccharibacter floricola DSM 15669</name>
    <dbReference type="NCBI Taxonomy" id="1123227"/>
    <lineage>
        <taxon>Bacteria</taxon>
        <taxon>Pseudomonadati</taxon>
        <taxon>Pseudomonadota</taxon>
        <taxon>Alphaproteobacteria</taxon>
        <taxon>Acetobacterales</taxon>
        <taxon>Acetobacteraceae</taxon>
        <taxon>Saccharibacter</taxon>
    </lineage>
</organism>
<name>A0ABQ0P3D5_9PROT</name>
<proteinExistence type="predicted"/>
<accession>A0ABQ0P3D5</accession>
<keyword evidence="2" id="KW-1185">Reference proteome</keyword>
<reference evidence="1" key="1">
    <citation type="submission" date="2013-04" db="EMBL/GenBank/DDBJ databases">
        <title>The genome sequencing project of 58 acetic acid bacteria.</title>
        <authorList>
            <person name="Okamoto-Kainuma A."/>
            <person name="Ishikawa M."/>
            <person name="Umino S."/>
            <person name="Koizumi Y."/>
            <person name="Shiwa Y."/>
            <person name="Yoshikawa H."/>
            <person name="Matsutani M."/>
            <person name="Matsushita K."/>
        </authorList>
    </citation>
    <scope>NUCLEOTIDE SEQUENCE</scope>
    <source>
        <strain evidence="1">DSM 15669</strain>
    </source>
</reference>
<comment type="caution">
    <text evidence="1">The sequence shown here is derived from an EMBL/GenBank/DDBJ whole genome shotgun (WGS) entry which is preliminary data.</text>
</comment>
<sequence length="109" mass="12445">MSATSLMQRGLRATLPPCIFLALTAYFIWNALHGAHGIEAYQQRSSLFSQAQQALHDAHQEQDIWHRRVTALGEQALDPDMLDERSRTMLNNTREGDIVVPYGDHEHLY</sequence>
<dbReference type="Pfam" id="PF04977">
    <property type="entry name" value="DivIC"/>
    <property type="match status" value="1"/>
</dbReference>
<evidence type="ECO:0000313" key="2">
    <source>
        <dbReference type="Proteomes" id="UP001062901"/>
    </source>
</evidence>
<protein>
    <submittedName>
        <fullName evidence="1">Septum formation inhibitor Maf</fullName>
    </submittedName>
</protein>